<evidence type="ECO:0000256" key="2">
    <source>
        <dbReference type="ARBA" id="ARBA00023015"/>
    </source>
</evidence>
<dbReference type="NCBIfam" id="TIGR00331">
    <property type="entry name" value="hrcA"/>
    <property type="match status" value="1"/>
</dbReference>
<dbReference type="Pfam" id="PF01628">
    <property type="entry name" value="HrcA"/>
    <property type="match status" value="1"/>
</dbReference>
<evidence type="ECO:0000313" key="8">
    <source>
        <dbReference type="EMBL" id="AWF95412.1"/>
    </source>
</evidence>
<dbReference type="InterPro" id="IPR021153">
    <property type="entry name" value="HrcA_C"/>
</dbReference>
<gene>
    <name evidence="5 10" type="primary">hrcA</name>
    <name evidence="10" type="ORF">ab3b_00715</name>
    <name evidence="8" type="ORF">B6254_1006</name>
    <name evidence="11" type="ORF">B9D04_05260</name>
    <name evidence="9" type="ORF">QX99_01564</name>
</gene>
<dbReference type="SUPFAM" id="SSF46785">
    <property type="entry name" value="Winged helix' DNA-binding domain"/>
    <property type="match status" value="1"/>
</dbReference>
<dbReference type="PANTHER" id="PTHR34824:SF1">
    <property type="entry name" value="HEAT-INDUCIBLE TRANSCRIPTION REPRESSOR HRCA"/>
    <property type="match status" value="1"/>
</dbReference>
<comment type="function">
    <text evidence="5">Negative regulator of class I heat shock genes (grpE-dnaK-dnaJ and groELS operons). Prevents heat-shock induction of these operons.</text>
</comment>
<feature type="domain" description="Heat-inducible transcription repressor HrcA C-terminal" evidence="6">
    <location>
        <begin position="104"/>
        <end position="322"/>
    </location>
</feature>
<evidence type="ECO:0000313" key="9">
    <source>
        <dbReference type="EMBL" id="KIU19548.1"/>
    </source>
</evidence>
<dbReference type="Proteomes" id="UP000244870">
    <property type="component" value="Chromosome"/>
</dbReference>
<dbReference type="InterPro" id="IPR036390">
    <property type="entry name" value="WH_DNA-bd_sf"/>
</dbReference>
<dbReference type="Gene3D" id="3.30.450.40">
    <property type="match status" value="1"/>
</dbReference>
<dbReference type="SUPFAM" id="SSF55781">
    <property type="entry name" value="GAF domain-like"/>
    <property type="match status" value="1"/>
</dbReference>
<comment type="similarity">
    <text evidence="5">Belongs to the HrcA family.</text>
</comment>
<sequence length="341" mass="38097">MLTERQRLILAAIIQDYAKTGKAVGSKSLLEQLGLAVSSATVRNEMASLEEQGLLQKEHTSSGRVPSQRGYRYYVDKLMRRRQLSEAVHQSLERVFSRNFQQIDDLVQQMVTEMANLTGYTVIALKPESVDTRLSGFRLVPVDGQQIMAIIVTNDGQVTSQSFRLPEGMDVHGLDDMVRYINQTLVNQPIVDVLRTLSGDLPLKMERTIRTPVAFLQLFGDVLARSIRDKVFVGGRLNLMDFTVDTNLQEVKQLYQLLDAPTAMRHVVGNANDGVLVQIGDENGNSLLSPYSLVSATYRVPQHGVGAVAILGPTSMMYADMVELVDVYRTALSQQLLEYYR</sequence>
<dbReference type="RefSeq" id="WP_043707418.1">
    <property type="nucleotide sequence ID" value="NZ_CABJFA010000001.1"/>
</dbReference>
<evidence type="ECO:0000313" key="10">
    <source>
        <dbReference type="EMBL" id="KIU25102.1"/>
    </source>
</evidence>
<dbReference type="STRING" id="137591.AO080_09030"/>
<dbReference type="Pfam" id="PF03444">
    <property type="entry name" value="WHD_HrcA"/>
    <property type="match status" value="1"/>
</dbReference>
<evidence type="ECO:0000256" key="1">
    <source>
        <dbReference type="ARBA" id="ARBA00022491"/>
    </source>
</evidence>
<keyword evidence="2 5" id="KW-0805">Transcription regulation</keyword>
<dbReference type="GO" id="GO:0003677">
    <property type="term" value="F:DNA binding"/>
    <property type="evidence" value="ECO:0007669"/>
    <property type="project" value="InterPro"/>
</dbReference>
<dbReference type="Gene3D" id="1.10.10.10">
    <property type="entry name" value="Winged helix-like DNA-binding domain superfamily/Winged helix DNA-binding domain"/>
    <property type="match status" value="1"/>
</dbReference>
<evidence type="ECO:0000259" key="6">
    <source>
        <dbReference type="Pfam" id="PF01628"/>
    </source>
</evidence>
<keyword evidence="12" id="KW-1185">Reference proteome</keyword>
<evidence type="ECO:0000256" key="3">
    <source>
        <dbReference type="ARBA" id="ARBA00023016"/>
    </source>
</evidence>
<evidence type="ECO:0000313" key="13">
    <source>
        <dbReference type="Proteomes" id="UP000032289"/>
    </source>
</evidence>
<dbReference type="EMBL" id="JWHU01000034">
    <property type="protein sequence ID" value="KIU19548.1"/>
    <property type="molecule type" value="Genomic_DNA"/>
</dbReference>
<dbReference type="AlphaFoldDB" id="A0A0D1M2L4"/>
<dbReference type="InterPro" id="IPR023120">
    <property type="entry name" value="WHTH_transcript_rep_HrcA_IDD"/>
</dbReference>
<dbReference type="InterPro" id="IPR005104">
    <property type="entry name" value="WHTH_HrcA_DNA-bd"/>
</dbReference>
<dbReference type="EMBL" id="JWHT01000015">
    <property type="protein sequence ID" value="KIU25102.1"/>
    <property type="molecule type" value="Genomic_DNA"/>
</dbReference>
<reference evidence="8 15" key="3">
    <citation type="submission" date="2017-04" db="EMBL/GenBank/DDBJ databases">
        <title>Weissella cibaria strain m2 complete genome.</title>
        <authorList>
            <person name="Pan Q."/>
            <person name="Tan M."/>
            <person name="Yao F."/>
            <person name="Su S."/>
        </authorList>
    </citation>
    <scope>NUCLEOTIDE SEQUENCE [LARGE SCALE GENOMIC DNA]</scope>
    <source>
        <strain evidence="8 15">M2</strain>
    </source>
</reference>
<dbReference type="PANTHER" id="PTHR34824">
    <property type="entry name" value="HEAT-INDUCIBLE TRANSCRIPTION REPRESSOR HRCA"/>
    <property type="match status" value="1"/>
</dbReference>
<evidence type="ECO:0000313" key="15">
    <source>
        <dbReference type="Proteomes" id="UP000244870"/>
    </source>
</evidence>
<dbReference type="OrthoDB" id="9783139at2"/>
<dbReference type="PIRSF" id="PIRSF005485">
    <property type="entry name" value="HrcA"/>
    <property type="match status" value="1"/>
</dbReference>
<evidence type="ECO:0000313" key="12">
    <source>
        <dbReference type="Proteomes" id="UP000032287"/>
    </source>
</evidence>
<dbReference type="EMBL" id="NDXJ01000005">
    <property type="protein sequence ID" value="OSP89931.1"/>
    <property type="molecule type" value="Genomic_DNA"/>
</dbReference>
<evidence type="ECO:0000256" key="5">
    <source>
        <dbReference type="HAMAP-Rule" id="MF_00081"/>
    </source>
</evidence>
<dbReference type="Gene3D" id="3.30.390.60">
    <property type="entry name" value="Heat-inducible transcription repressor hrca homolog, domain 3"/>
    <property type="match status" value="1"/>
</dbReference>
<evidence type="ECO:0000313" key="11">
    <source>
        <dbReference type="EMBL" id="OSP89931.1"/>
    </source>
</evidence>
<keyword evidence="1 5" id="KW-0678">Repressor</keyword>
<dbReference type="eggNOG" id="COG1420">
    <property type="taxonomic scope" value="Bacteria"/>
</dbReference>
<accession>A0A0D1M2L4</accession>
<evidence type="ECO:0000259" key="7">
    <source>
        <dbReference type="Pfam" id="PF03444"/>
    </source>
</evidence>
<organism evidence="10 13">
    <name type="scientific">Weissella cibaria</name>
    <dbReference type="NCBI Taxonomy" id="137591"/>
    <lineage>
        <taxon>Bacteria</taxon>
        <taxon>Bacillati</taxon>
        <taxon>Bacillota</taxon>
        <taxon>Bacilli</taxon>
        <taxon>Lactobacillales</taxon>
        <taxon>Lactobacillaceae</taxon>
        <taxon>Weissella</taxon>
    </lineage>
</organism>
<protein>
    <recommendedName>
        <fullName evidence="5">Heat-inducible transcription repressor HrcA</fullName>
    </recommendedName>
</protein>
<keyword evidence="3 5" id="KW-0346">Stress response</keyword>
<dbReference type="PATRIC" id="fig|137591.24.peg.694"/>
<dbReference type="Proteomes" id="UP000193588">
    <property type="component" value="Unassembled WGS sequence"/>
</dbReference>
<dbReference type="HAMAP" id="MF_00081">
    <property type="entry name" value="HrcA"/>
    <property type="match status" value="1"/>
</dbReference>
<dbReference type="EMBL" id="CP020928">
    <property type="protein sequence ID" value="AWF95412.1"/>
    <property type="molecule type" value="Genomic_DNA"/>
</dbReference>
<dbReference type="InterPro" id="IPR029016">
    <property type="entry name" value="GAF-like_dom_sf"/>
</dbReference>
<proteinExistence type="inferred from homology"/>
<evidence type="ECO:0000256" key="4">
    <source>
        <dbReference type="ARBA" id="ARBA00023163"/>
    </source>
</evidence>
<reference evidence="12 13" key="1">
    <citation type="journal article" date="2015" name="Microbiology (Mosc.)">
        <title>Genomics of the Weissella cibaria species with an examination of its metabolic traits.</title>
        <authorList>
            <person name="Lynch K.M."/>
            <person name="Lucid A."/>
            <person name="Arendt E.K."/>
            <person name="Sleator R.D."/>
            <person name="Lucey B."/>
            <person name="Coffey A."/>
        </authorList>
    </citation>
    <scope>NUCLEOTIDE SEQUENCE [LARGE SCALE GENOMIC DNA]</scope>
    <source>
        <strain evidence="10 13">AB3b</strain>
        <strain evidence="9 12">MG1</strain>
    </source>
</reference>
<reference evidence="11 14" key="2">
    <citation type="submission" date="2017-04" db="EMBL/GenBank/DDBJ databases">
        <title>The genome sequence of Weissella cibaria isolated from wild Drosophila.</title>
        <authorList>
            <person name="Ricks N.J."/>
            <person name="Carroll C."/>
            <person name="Walters A."/>
            <person name="Newell P.D."/>
            <person name="Chaston J.M."/>
        </authorList>
    </citation>
    <scope>NUCLEOTIDE SEQUENCE [LARGE SCALE GENOMIC DNA]</scope>
    <source>
        <strain evidence="11 14">DmW_103</strain>
    </source>
</reference>
<keyword evidence="4 5" id="KW-0804">Transcription</keyword>
<evidence type="ECO:0000313" key="14">
    <source>
        <dbReference type="Proteomes" id="UP000193588"/>
    </source>
</evidence>
<dbReference type="InterPro" id="IPR036388">
    <property type="entry name" value="WH-like_DNA-bd_sf"/>
</dbReference>
<name>A0A0D1M2L4_9LACO</name>
<dbReference type="GO" id="GO:0045892">
    <property type="term" value="P:negative regulation of DNA-templated transcription"/>
    <property type="evidence" value="ECO:0007669"/>
    <property type="project" value="UniProtKB-UniRule"/>
</dbReference>
<feature type="domain" description="Winged helix-turn-helix transcription repressor HrcA DNA-binding" evidence="7">
    <location>
        <begin position="1"/>
        <end position="59"/>
    </location>
</feature>
<dbReference type="Proteomes" id="UP000032287">
    <property type="component" value="Unassembled WGS sequence"/>
</dbReference>
<dbReference type="InterPro" id="IPR002571">
    <property type="entry name" value="HrcA"/>
</dbReference>
<dbReference type="Proteomes" id="UP000032289">
    <property type="component" value="Unassembled WGS sequence"/>
</dbReference>